<sequence>MEGRGQGNAGFVLGELAVVLAIVACLAAVAAPSLLKFYRETALEYESECLLADLRRTQSLSRMVADKAWLYGQQEPMEQKASIRVEETYYVFRVKSHAGETARVHHYLPFVHVRRNDQPAGSGNRTISFLQNGGLDDIGKQMMTLVLYCEGWENEGRKIMISRAGRIRIKRMMR</sequence>
<gene>
    <name evidence="2" type="ORF">SAMN04487861_14113</name>
</gene>
<feature type="transmembrane region" description="Helical" evidence="1">
    <location>
        <begin position="12"/>
        <end position="35"/>
    </location>
</feature>
<dbReference type="Proteomes" id="UP000183639">
    <property type="component" value="Unassembled WGS sequence"/>
</dbReference>
<keyword evidence="1" id="KW-0812">Transmembrane</keyword>
<keyword evidence="1" id="KW-1133">Transmembrane helix</keyword>
<protein>
    <submittedName>
        <fullName evidence="2">Tfp pilus assembly protein FimT</fullName>
    </submittedName>
</protein>
<organism evidence="2 3">
    <name type="scientific">Selenomonas ruminantium</name>
    <dbReference type="NCBI Taxonomy" id="971"/>
    <lineage>
        <taxon>Bacteria</taxon>
        <taxon>Bacillati</taxon>
        <taxon>Bacillota</taxon>
        <taxon>Negativicutes</taxon>
        <taxon>Selenomonadales</taxon>
        <taxon>Selenomonadaceae</taxon>
        <taxon>Selenomonas</taxon>
    </lineage>
</organism>
<keyword evidence="1" id="KW-0472">Membrane</keyword>
<dbReference type="AlphaFoldDB" id="A0A1I3I9U7"/>
<name>A0A1I3I9U7_SELRU</name>
<proteinExistence type="predicted"/>
<dbReference type="RefSeq" id="WP_075445829.1">
    <property type="nucleotide sequence ID" value="NZ_FOQK01000041.1"/>
</dbReference>
<evidence type="ECO:0000313" key="3">
    <source>
        <dbReference type="Proteomes" id="UP000183639"/>
    </source>
</evidence>
<accession>A0A1I3I9U7</accession>
<dbReference type="OrthoDB" id="1665528at2"/>
<evidence type="ECO:0000313" key="2">
    <source>
        <dbReference type="EMBL" id="SFI44711.1"/>
    </source>
</evidence>
<dbReference type="EMBL" id="FOQK01000041">
    <property type="protein sequence ID" value="SFI44711.1"/>
    <property type="molecule type" value="Genomic_DNA"/>
</dbReference>
<dbReference type="InterPro" id="IPR045584">
    <property type="entry name" value="Pilin-like"/>
</dbReference>
<reference evidence="2 3" key="1">
    <citation type="submission" date="2016-10" db="EMBL/GenBank/DDBJ databases">
        <authorList>
            <person name="de Groot N.N."/>
        </authorList>
    </citation>
    <scope>NUCLEOTIDE SEQUENCE [LARGE SCALE GENOMIC DNA]</scope>
    <source>
        <strain evidence="2 3">Z108</strain>
    </source>
</reference>
<dbReference type="SUPFAM" id="SSF54523">
    <property type="entry name" value="Pili subunits"/>
    <property type="match status" value="1"/>
</dbReference>
<evidence type="ECO:0000256" key="1">
    <source>
        <dbReference type="SAM" id="Phobius"/>
    </source>
</evidence>